<dbReference type="InterPro" id="IPR007167">
    <property type="entry name" value="Fe-transptr_FeoA-like"/>
</dbReference>
<dbReference type="GO" id="GO:0046914">
    <property type="term" value="F:transition metal ion binding"/>
    <property type="evidence" value="ECO:0007669"/>
    <property type="project" value="InterPro"/>
</dbReference>
<evidence type="ECO:0000256" key="1">
    <source>
        <dbReference type="ARBA" id="ARBA00023004"/>
    </source>
</evidence>
<protein>
    <submittedName>
        <fullName evidence="3">Iron transporter FeoA</fullName>
    </submittedName>
</protein>
<sequence length="79" mass="8702">MEGEIMDILLNFIEAGKLVEIISVQGCDSMCKKIMMMGMSEGSIIKVIKNDSGPLIIKTGEIRLVIGRSMAQKVMVREV</sequence>
<dbReference type="KEGG" id="ceu:A7L45_02190"/>
<proteinExistence type="predicted"/>
<reference evidence="4" key="1">
    <citation type="journal article" date="2016" name="Front. Microbiol.">
        <title>Complete Genome Sequence of Clostridium estertheticum DSM 8809, a Microbe Identified in Spoiled Vacuum Packed Beef.</title>
        <authorList>
            <person name="Yu Z."/>
            <person name="Gunn L."/>
            <person name="Brennan E."/>
            <person name="Reid R."/>
            <person name="Wall P.G."/>
            <person name="Gaora O.P."/>
            <person name="Hurley D."/>
            <person name="Bolton D."/>
            <person name="Fanning S."/>
        </authorList>
    </citation>
    <scope>NUCLEOTIDE SEQUENCE [LARGE SCALE GENOMIC DNA]</scope>
    <source>
        <strain evidence="4">DSM 8809</strain>
    </source>
</reference>
<evidence type="ECO:0000313" key="3">
    <source>
        <dbReference type="EMBL" id="APC38957.1"/>
    </source>
</evidence>
<dbReference type="SMART" id="SM00899">
    <property type="entry name" value="FeoA"/>
    <property type="match status" value="1"/>
</dbReference>
<dbReference type="PANTHER" id="PTHR43151">
    <property type="entry name" value="FEOA FAMILY PROTEIN"/>
    <property type="match status" value="1"/>
</dbReference>
<dbReference type="Pfam" id="PF04023">
    <property type="entry name" value="FeoA"/>
    <property type="match status" value="1"/>
</dbReference>
<dbReference type="Proteomes" id="UP000182569">
    <property type="component" value="Chromosome"/>
</dbReference>
<dbReference type="STRING" id="1552.A7L45_02190"/>
<dbReference type="AlphaFoldDB" id="A0A1J0GC73"/>
<gene>
    <name evidence="3" type="ORF">A7L45_02190</name>
</gene>
<dbReference type="EMBL" id="CP015756">
    <property type="protein sequence ID" value="APC38957.1"/>
    <property type="molecule type" value="Genomic_DNA"/>
</dbReference>
<evidence type="ECO:0000259" key="2">
    <source>
        <dbReference type="SMART" id="SM00899"/>
    </source>
</evidence>
<dbReference type="InterPro" id="IPR053184">
    <property type="entry name" value="FeoA-like"/>
</dbReference>
<dbReference type="PANTHER" id="PTHR43151:SF1">
    <property type="entry name" value="SSR2333 PROTEIN"/>
    <property type="match status" value="1"/>
</dbReference>
<dbReference type="SUPFAM" id="SSF50037">
    <property type="entry name" value="C-terminal domain of transcriptional repressors"/>
    <property type="match status" value="1"/>
</dbReference>
<organism evidence="3 4">
    <name type="scientific">Clostridium estertheticum subsp. estertheticum</name>
    <dbReference type="NCBI Taxonomy" id="1552"/>
    <lineage>
        <taxon>Bacteria</taxon>
        <taxon>Bacillati</taxon>
        <taxon>Bacillota</taxon>
        <taxon>Clostridia</taxon>
        <taxon>Eubacteriales</taxon>
        <taxon>Clostridiaceae</taxon>
        <taxon>Clostridium</taxon>
    </lineage>
</organism>
<keyword evidence="4" id="KW-1185">Reference proteome</keyword>
<dbReference type="InterPro" id="IPR038157">
    <property type="entry name" value="FeoA_core_dom"/>
</dbReference>
<accession>A0A1J0GC73</accession>
<name>A0A1J0GC73_9CLOT</name>
<keyword evidence="1" id="KW-0408">Iron</keyword>
<dbReference type="InterPro" id="IPR008988">
    <property type="entry name" value="Transcriptional_repressor_C"/>
</dbReference>
<evidence type="ECO:0000313" key="4">
    <source>
        <dbReference type="Proteomes" id="UP000182569"/>
    </source>
</evidence>
<feature type="domain" description="Ferrous iron transporter FeoA-like" evidence="2">
    <location>
        <begin position="8"/>
        <end position="78"/>
    </location>
</feature>
<dbReference type="Gene3D" id="2.30.30.90">
    <property type="match status" value="1"/>
</dbReference>